<reference evidence="3" key="1">
    <citation type="submission" date="2022-02" db="EMBL/GenBank/DDBJ databases">
        <authorList>
            <person name="Henning P.M."/>
            <person name="McCubbin A.G."/>
            <person name="Shore J.S."/>
        </authorList>
    </citation>
    <scope>NUCLEOTIDE SEQUENCE</scope>
    <source>
        <strain evidence="3">F60SS</strain>
        <tissue evidence="3">Leaves</tissue>
    </source>
</reference>
<comment type="caution">
    <text evidence="3">The sequence shown here is derived from an EMBL/GenBank/DDBJ whole genome shotgun (WGS) entry which is preliminary data.</text>
</comment>
<reference evidence="3" key="2">
    <citation type="journal article" date="2023" name="Plants (Basel)">
        <title>Annotation of the Turnera subulata (Passifloraceae) Draft Genome Reveals the S-Locus Evolved after the Divergence of Turneroideae from Passifloroideae in a Stepwise Manner.</title>
        <authorList>
            <person name="Henning P.M."/>
            <person name="Roalson E.H."/>
            <person name="Mir W."/>
            <person name="McCubbin A.G."/>
            <person name="Shore J.S."/>
        </authorList>
    </citation>
    <scope>NUCLEOTIDE SEQUENCE</scope>
    <source>
        <strain evidence="3">F60SS</strain>
    </source>
</reference>
<dbReference type="Gene3D" id="3.60.10.10">
    <property type="entry name" value="Endonuclease/exonuclease/phosphatase"/>
    <property type="match status" value="1"/>
</dbReference>
<dbReference type="Proteomes" id="UP001141552">
    <property type="component" value="Unassembled WGS sequence"/>
</dbReference>
<evidence type="ECO:0000313" key="3">
    <source>
        <dbReference type="EMBL" id="KAJ4827481.1"/>
    </source>
</evidence>
<keyword evidence="4" id="KW-1185">Reference proteome</keyword>
<feature type="compositionally biased region" description="Low complexity" evidence="1">
    <location>
        <begin position="216"/>
        <end position="227"/>
    </location>
</feature>
<feature type="domain" description="Endonuclease/exonuclease/phosphatase" evidence="2">
    <location>
        <begin position="286"/>
        <end position="484"/>
    </location>
</feature>
<protein>
    <recommendedName>
        <fullName evidence="2">Endonuclease/exonuclease/phosphatase domain-containing protein</fullName>
    </recommendedName>
</protein>
<evidence type="ECO:0000313" key="4">
    <source>
        <dbReference type="Proteomes" id="UP001141552"/>
    </source>
</evidence>
<name>A0A9Q0FBV8_9ROSI</name>
<dbReference type="InterPro" id="IPR036691">
    <property type="entry name" value="Endo/exonu/phosph_ase_sf"/>
</dbReference>
<dbReference type="Pfam" id="PF03372">
    <property type="entry name" value="Exo_endo_phos"/>
    <property type="match status" value="1"/>
</dbReference>
<feature type="compositionally biased region" description="Polar residues" evidence="1">
    <location>
        <begin position="124"/>
        <end position="144"/>
    </location>
</feature>
<feature type="compositionally biased region" description="Polar residues" evidence="1">
    <location>
        <begin position="153"/>
        <end position="169"/>
    </location>
</feature>
<dbReference type="PANTHER" id="PTHR35218:SF9">
    <property type="entry name" value="ENDONUCLEASE_EXONUCLEASE_PHOSPHATASE DOMAIN-CONTAINING PROTEIN"/>
    <property type="match status" value="1"/>
</dbReference>
<dbReference type="PANTHER" id="PTHR35218">
    <property type="entry name" value="RNASE H DOMAIN-CONTAINING PROTEIN"/>
    <property type="match status" value="1"/>
</dbReference>
<feature type="compositionally biased region" description="Polar residues" evidence="1">
    <location>
        <begin position="95"/>
        <end position="114"/>
    </location>
</feature>
<feature type="compositionally biased region" description="Polar residues" evidence="1">
    <location>
        <begin position="34"/>
        <end position="47"/>
    </location>
</feature>
<dbReference type="EMBL" id="JAKUCV010006408">
    <property type="protein sequence ID" value="KAJ4827481.1"/>
    <property type="molecule type" value="Genomic_DNA"/>
</dbReference>
<dbReference type="SUPFAM" id="SSF56219">
    <property type="entry name" value="DNase I-like"/>
    <property type="match status" value="1"/>
</dbReference>
<dbReference type="InterPro" id="IPR005135">
    <property type="entry name" value="Endo/exonuclease/phosphatase"/>
</dbReference>
<feature type="region of interest" description="Disordered" evidence="1">
    <location>
        <begin position="1"/>
        <end position="171"/>
    </location>
</feature>
<organism evidence="3 4">
    <name type="scientific">Turnera subulata</name>
    <dbReference type="NCBI Taxonomy" id="218843"/>
    <lineage>
        <taxon>Eukaryota</taxon>
        <taxon>Viridiplantae</taxon>
        <taxon>Streptophyta</taxon>
        <taxon>Embryophyta</taxon>
        <taxon>Tracheophyta</taxon>
        <taxon>Spermatophyta</taxon>
        <taxon>Magnoliopsida</taxon>
        <taxon>eudicotyledons</taxon>
        <taxon>Gunneridae</taxon>
        <taxon>Pentapetalae</taxon>
        <taxon>rosids</taxon>
        <taxon>fabids</taxon>
        <taxon>Malpighiales</taxon>
        <taxon>Passifloraceae</taxon>
        <taxon>Turnera</taxon>
    </lineage>
</organism>
<evidence type="ECO:0000259" key="2">
    <source>
        <dbReference type="Pfam" id="PF03372"/>
    </source>
</evidence>
<feature type="compositionally biased region" description="Low complexity" evidence="1">
    <location>
        <begin position="78"/>
        <end position="94"/>
    </location>
</feature>
<dbReference type="AlphaFoldDB" id="A0A9Q0FBV8"/>
<dbReference type="GO" id="GO:0003824">
    <property type="term" value="F:catalytic activity"/>
    <property type="evidence" value="ECO:0007669"/>
    <property type="project" value="InterPro"/>
</dbReference>
<sequence length="498" mass="54435">MAQKKQGKKDDAVGEWMVVGKRSRKPYRRPDNQPPTASTPTKMTSGSRYGPLEIEPSPSPMDVGPLEPPQVTQVGHTSLPRSKPKSSPASCSPKQLSTNRKAQAHKPSSTQSKPYTKRPPLKDISNNPTNLKSNPINPVTTTANPLHPVPTSLPASVNTPTASASTSPAQPKIILQRNSQTPPKLSHSAIVLEEACHKIIFPKSFQGDKNSLLPTVTPPTSITSSNPSPLPVAHTKPPDPGEHLVPGAPQALDFSAMECSGTGSKREECVMPSTKVINMTLETETEELCRSNHPSIVAIVEPRISGVKADHVIHRLPFSNSHRVEARGFAGGIWLLWEESRVQISILFNHPQLIHTRVTYQNDSFLFTAIYGSPQECWRKYLWSNLEALAASINEPWVLGGDFNSVLSGVERRNNFGRQGVANKLFVNCLSNTNLLDLGFTGCKFTWKSGSKKARLDRFVCNTAWRVKNPEVTVFHLARTGSDHNPLLLRAGAPPSSL</sequence>
<gene>
    <name evidence="3" type="ORF">Tsubulata_006828</name>
</gene>
<feature type="region of interest" description="Disordered" evidence="1">
    <location>
        <begin position="216"/>
        <end position="236"/>
    </location>
</feature>
<accession>A0A9Q0FBV8</accession>
<proteinExistence type="predicted"/>
<evidence type="ECO:0000256" key="1">
    <source>
        <dbReference type="SAM" id="MobiDB-lite"/>
    </source>
</evidence>
<dbReference type="OrthoDB" id="1720282at2759"/>